<protein>
    <submittedName>
        <fullName evidence="1">Uncharacterized protein</fullName>
    </submittedName>
</protein>
<comment type="caution">
    <text evidence="1">The sequence shown here is derived from an EMBL/GenBank/DDBJ whole genome shotgun (WGS) entry which is preliminary data.</text>
</comment>
<evidence type="ECO:0000313" key="1">
    <source>
        <dbReference type="EMBL" id="GAA1754983.1"/>
    </source>
</evidence>
<dbReference type="EMBL" id="BAAALS010000012">
    <property type="protein sequence ID" value="GAA1754983.1"/>
    <property type="molecule type" value="Genomic_DNA"/>
</dbReference>
<proteinExistence type="predicted"/>
<gene>
    <name evidence="1" type="ORF">GCM10009681_27650</name>
</gene>
<evidence type="ECO:0000313" key="2">
    <source>
        <dbReference type="Proteomes" id="UP001500655"/>
    </source>
</evidence>
<dbReference type="RefSeq" id="WP_344081220.1">
    <property type="nucleotide sequence ID" value="NZ_BAAALS010000012.1"/>
</dbReference>
<sequence>MSAYTVDPAAMRVAIPAVQALMALLDGAASDLAGVSAPAGVPGPVAARVAQVAGSVSADLRRASRDLASLPDDLLRRISAAQVANAPWATAASFGLPALGFYARSFTAQSLSRSLAAGLAAREVAAGLRAGQSYGGGGPRGTWNAFRASSAAARAATANPRGLPPGLGRAASVAGRGLTFVGWGVTAAQNATNPHLSTTQKVTRTAVSIGAGTGASVLGGAAAAAMVGGTAAGPVGAVAAFGAAVAWNALDNKFHVTDKVGDAAADAVDAVGGAAGDAGKAVGGAASDAANEVADGVSSVAGGAKSAAKKALGVIGL</sequence>
<dbReference type="Proteomes" id="UP001500655">
    <property type="component" value="Unassembled WGS sequence"/>
</dbReference>
<organism evidence="1 2">
    <name type="scientific">Luedemannella helvata</name>
    <dbReference type="NCBI Taxonomy" id="349315"/>
    <lineage>
        <taxon>Bacteria</taxon>
        <taxon>Bacillati</taxon>
        <taxon>Actinomycetota</taxon>
        <taxon>Actinomycetes</taxon>
        <taxon>Micromonosporales</taxon>
        <taxon>Micromonosporaceae</taxon>
        <taxon>Luedemannella</taxon>
    </lineage>
</organism>
<reference evidence="1 2" key="1">
    <citation type="journal article" date="2019" name="Int. J. Syst. Evol. Microbiol.">
        <title>The Global Catalogue of Microorganisms (GCM) 10K type strain sequencing project: providing services to taxonomists for standard genome sequencing and annotation.</title>
        <authorList>
            <consortium name="The Broad Institute Genomics Platform"/>
            <consortium name="The Broad Institute Genome Sequencing Center for Infectious Disease"/>
            <person name="Wu L."/>
            <person name="Ma J."/>
        </authorList>
    </citation>
    <scope>NUCLEOTIDE SEQUENCE [LARGE SCALE GENOMIC DNA]</scope>
    <source>
        <strain evidence="1 2">JCM 13249</strain>
    </source>
</reference>
<accession>A0ABN2KFU5</accession>
<keyword evidence="2" id="KW-1185">Reference proteome</keyword>
<name>A0ABN2KFU5_9ACTN</name>